<organism evidence="3 4">
    <name type="scientific">Corynebacterium maris DSM 45190</name>
    <dbReference type="NCBI Taxonomy" id="1224163"/>
    <lineage>
        <taxon>Bacteria</taxon>
        <taxon>Bacillati</taxon>
        <taxon>Actinomycetota</taxon>
        <taxon>Actinomycetes</taxon>
        <taxon>Mycobacteriales</taxon>
        <taxon>Corynebacteriaceae</taxon>
        <taxon>Corynebacterium</taxon>
    </lineage>
</organism>
<gene>
    <name evidence="3" type="ORF">B841_05695</name>
</gene>
<keyword evidence="4" id="KW-1185">Reference proteome</keyword>
<dbReference type="Gene3D" id="3.90.550.10">
    <property type="entry name" value="Spore Coat Polysaccharide Biosynthesis Protein SpsA, Chain A"/>
    <property type="match status" value="1"/>
</dbReference>
<dbReference type="EMBL" id="CP003924">
    <property type="protein sequence ID" value="AGS34612.1"/>
    <property type="molecule type" value="Genomic_DNA"/>
</dbReference>
<dbReference type="AlphaFoldDB" id="S5SU91"/>
<dbReference type="GO" id="GO:0016779">
    <property type="term" value="F:nucleotidyltransferase activity"/>
    <property type="evidence" value="ECO:0007669"/>
    <property type="project" value="TreeGrafter"/>
</dbReference>
<dbReference type="RefSeq" id="WP_020934545.1">
    <property type="nucleotide sequence ID" value="NC_021915.1"/>
</dbReference>
<evidence type="ECO:0000259" key="2">
    <source>
        <dbReference type="Pfam" id="PF12804"/>
    </source>
</evidence>
<reference evidence="3 4" key="1">
    <citation type="submission" date="2012-11" db="EMBL/GenBank/DDBJ databases">
        <title>The complete genome sequence of Corynebacterium maris Coryn-1 (=DSM 45190).</title>
        <authorList>
            <person name="Schaffert L."/>
            <person name="Albersmeier A."/>
            <person name="Kalinowski J."/>
            <person name="Ruckert C."/>
        </authorList>
    </citation>
    <scope>NUCLEOTIDE SEQUENCE [LARGE SCALE GENOMIC DNA]</scope>
    <source>
        <strain evidence="4">Coryn-1</strain>
    </source>
</reference>
<dbReference type="HOGENOM" id="CLU_055597_1_3_11"/>
<evidence type="ECO:0000313" key="3">
    <source>
        <dbReference type="EMBL" id="AGS34612.1"/>
    </source>
</evidence>
<dbReference type="KEGG" id="cmd:B841_05695"/>
<feature type="domain" description="MobA-like NTP transferase" evidence="2">
    <location>
        <begin position="17"/>
        <end position="170"/>
    </location>
</feature>
<dbReference type="PANTHER" id="PTHR19136:SF81">
    <property type="entry name" value="MOLYBDENUM COFACTOR GUANYLYLTRANSFERASE"/>
    <property type="match status" value="1"/>
</dbReference>
<dbReference type="Pfam" id="PF12804">
    <property type="entry name" value="NTP_transf_3"/>
    <property type="match status" value="1"/>
</dbReference>
<dbReference type="PANTHER" id="PTHR19136">
    <property type="entry name" value="MOLYBDENUM COFACTOR GUANYLYLTRANSFERASE"/>
    <property type="match status" value="1"/>
</dbReference>
<dbReference type="eggNOG" id="COG0746">
    <property type="taxonomic scope" value="Bacteria"/>
</dbReference>
<dbReference type="STRING" id="1224163.B841_05695"/>
<dbReference type="InterPro" id="IPR025877">
    <property type="entry name" value="MobA-like_NTP_Trfase"/>
</dbReference>
<evidence type="ECO:0000313" key="4">
    <source>
        <dbReference type="Proteomes" id="UP000015388"/>
    </source>
</evidence>
<evidence type="ECO:0000256" key="1">
    <source>
        <dbReference type="ARBA" id="ARBA00022679"/>
    </source>
</evidence>
<dbReference type="Proteomes" id="UP000015388">
    <property type="component" value="Chromosome"/>
</dbReference>
<dbReference type="SUPFAM" id="SSF53448">
    <property type="entry name" value="Nucleotide-diphospho-sugar transferases"/>
    <property type="match status" value="1"/>
</dbReference>
<dbReference type="OrthoDB" id="4408226at2"/>
<sequence length="209" mass="21833">MTAPRNLETTLAPGLDVIVLAGGRGSRMGGRDKAVVRVDGQRLIDVLLDDVSMLPGVMQVVAVSSRDPQLRPGVKVVAEEPPFSGPVAAVAAGARALATEACTHTAVLAVDAPESSGLVPELLDALDEVPEADAAAVREVSGHLQPLCAVWRTRSLHRVLDEVATDGGLTDRAAKLLLARAEVVEVVGSGEERDYDTLADLADYGEVEE</sequence>
<keyword evidence="1" id="KW-0808">Transferase</keyword>
<accession>S5SU91</accession>
<protein>
    <submittedName>
        <fullName evidence="3">Molybdopterin-guanine dinucleotide biosynthesis protein</fullName>
    </submittedName>
</protein>
<name>S5SU91_9CORY</name>
<dbReference type="InterPro" id="IPR029044">
    <property type="entry name" value="Nucleotide-diphossugar_trans"/>
</dbReference>
<dbReference type="PATRIC" id="fig|1224163.3.peg.1142"/>
<proteinExistence type="predicted"/>